<proteinExistence type="predicted"/>
<dbReference type="InterPro" id="IPR016181">
    <property type="entry name" value="Acyl_CoA_acyltransferase"/>
</dbReference>
<gene>
    <name evidence="1" type="ORF">FA14DRAFT_176071</name>
</gene>
<dbReference type="RefSeq" id="XP_025357068.1">
    <property type="nucleotide sequence ID" value="XM_025500639.1"/>
</dbReference>
<evidence type="ECO:0008006" key="3">
    <source>
        <dbReference type="Google" id="ProtNLM"/>
    </source>
</evidence>
<dbReference type="Proteomes" id="UP000245771">
    <property type="component" value="Unassembled WGS sequence"/>
</dbReference>
<dbReference type="OrthoDB" id="2821191at2759"/>
<dbReference type="EMBL" id="KZ819602">
    <property type="protein sequence ID" value="PWN36766.1"/>
    <property type="molecule type" value="Genomic_DNA"/>
</dbReference>
<dbReference type="SUPFAM" id="SSF55729">
    <property type="entry name" value="Acyl-CoA N-acyltransferases (Nat)"/>
    <property type="match status" value="1"/>
</dbReference>
<sequence length="213" mass="24041">MNNGFHIRPAQEAKQDSTFILQAHDSAVRYLTDTVGSNQWGNQPFSTRERAVTLIKQLVIKSEEELQGDQYIRTVIAEKLSQDGRQTIKCGAATVDAVFPTYVTNVEELRAHIRSTIESKDFLYLDRLISDRNTPDNLSKGVGKALLDYCKSLTRKEGKRFLFSDCFAGPPFGLREYYQSQGFRIIGPFGVPNKHVDGTDWPGVLLCCDLMKE</sequence>
<name>A0A316VGU9_9BASI</name>
<protein>
    <recommendedName>
        <fullName evidence="3">N-acetyltransferase domain-containing protein</fullName>
    </recommendedName>
</protein>
<dbReference type="Gene3D" id="3.40.630.30">
    <property type="match status" value="1"/>
</dbReference>
<evidence type="ECO:0000313" key="1">
    <source>
        <dbReference type="EMBL" id="PWN36766.1"/>
    </source>
</evidence>
<keyword evidence="2" id="KW-1185">Reference proteome</keyword>
<organism evidence="1 2">
    <name type="scientific">Meira miltonrushii</name>
    <dbReference type="NCBI Taxonomy" id="1280837"/>
    <lineage>
        <taxon>Eukaryota</taxon>
        <taxon>Fungi</taxon>
        <taxon>Dikarya</taxon>
        <taxon>Basidiomycota</taxon>
        <taxon>Ustilaginomycotina</taxon>
        <taxon>Exobasidiomycetes</taxon>
        <taxon>Exobasidiales</taxon>
        <taxon>Brachybasidiaceae</taxon>
        <taxon>Meira</taxon>
    </lineage>
</organism>
<dbReference type="GeneID" id="37022420"/>
<evidence type="ECO:0000313" key="2">
    <source>
        <dbReference type="Proteomes" id="UP000245771"/>
    </source>
</evidence>
<accession>A0A316VGU9</accession>
<dbReference type="InParanoid" id="A0A316VGU9"/>
<reference evidence="1 2" key="1">
    <citation type="journal article" date="2018" name="Mol. Biol. Evol.">
        <title>Broad Genomic Sampling Reveals a Smut Pathogenic Ancestry of the Fungal Clade Ustilaginomycotina.</title>
        <authorList>
            <person name="Kijpornyongpan T."/>
            <person name="Mondo S.J."/>
            <person name="Barry K."/>
            <person name="Sandor L."/>
            <person name="Lee J."/>
            <person name="Lipzen A."/>
            <person name="Pangilinan J."/>
            <person name="LaButti K."/>
            <person name="Hainaut M."/>
            <person name="Henrissat B."/>
            <person name="Grigoriev I.V."/>
            <person name="Spatafora J.W."/>
            <person name="Aime M.C."/>
        </authorList>
    </citation>
    <scope>NUCLEOTIDE SEQUENCE [LARGE SCALE GENOMIC DNA]</scope>
    <source>
        <strain evidence="1 2">MCA 3882</strain>
    </source>
</reference>
<dbReference type="AlphaFoldDB" id="A0A316VGU9"/>